<dbReference type="Proteomes" id="UP000242367">
    <property type="component" value="Unassembled WGS sequence"/>
</dbReference>
<comment type="caution">
    <text evidence="1">The sequence shown here is derived from an EMBL/GenBank/DDBJ whole genome shotgun (WGS) entry which is preliminary data.</text>
</comment>
<protein>
    <submittedName>
        <fullName evidence="1">Uncharacterized protein</fullName>
    </submittedName>
</protein>
<evidence type="ECO:0000313" key="2">
    <source>
        <dbReference type="Proteomes" id="UP000242367"/>
    </source>
</evidence>
<organism evidence="1 2">
    <name type="scientific">Actinomadura rubteroloni</name>
    <dbReference type="NCBI Taxonomy" id="1926885"/>
    <lineage>
        <taxon>Bacteria</taxon>
        <taxon>Bacillati</taxon>
        <taxon>Actinomycetota</taxon>
        <taxon>Actinomycetes</taxon>
        <taxon>Streptosporangiales</taxon>
        <taxon>Thermomonosporaceae</taxon>
        <taxon>Actinomadura</taxon>
    </lineage>
</organism>
<keyword evidence="2" id="KW-1185">Reference proteome</keyword>
<name>A0A2P4UMN6_9ACTN</name>
<dbReference type="EMBL" id="MTBP01000001">
    <property type="protein sequence ID" value="POM26311.1"/>
    <property type="molecule type" value="Genomic_DNA"/>
</dbReference>
<dbReference type="AlphaFoldDB" id="A0A2P4UMN6"/>
<sequence>MDGPEFGDVHVEGDDAQNLVGNIIGGDVIGSLKQYVNREPSMVLSSAWIDDAVASYVPAANHDLVVGALERGGAVALGGPEGCGRTVTGLAAVRQLAPGLPIRRFATDREDVEGIAGDRPCGYLLRAADEDPERVHRCVELVRDAKGFLLLVGEPAELEPFAGDHLGVVALAPPSALAVYQRRLMRRGLGSSGLPGWSTAALLLGGATPAEGRRLAEIAEGVHRRGGGADEIEQAYRNWTDRLDRWFREHEEPQDRALLIAAAAITPADEVSVYTAARSLARHLDVRVNGAGLAWRPVRGLSALLGAEKRDRVLEFGAYGFAEAVVPFVLDEYPLTHVDLFSWLAELPTSDITLPRTLRRKLAELLADLAAEHGRDEAITDTAARWAGHGEAELAFVLLSRTCLHPHVGGRVRRALYDWSRTPSLSPQLKETVARTCAVLGEALPSVALTRLKHLATFGDATIRRIAVEVAADLAEREPALVLHAALDWCGGDGRRRAAGVDLFLALARRTDGYGAPALITSDHTDLSRVAVAWGIALEQPAPAFFAAVAVWLDAAVRWPQLGAAVVGTLLAAATSGRQGDTLFLALAERVGPRGAPIVLEHADPRLLADLWAVALARWTEENGTAFPFVAGVWFGAAARLPELRPVLVDILAGATRDRLAAGNALVGLVTSWAGTDRGRRDVREEFLLRLLEPPWRRIVLRVWIRVRSVVEQ</sequence>
<evidence type="ECO:0000313" key="1">
    <source>
        <dbReference type="EMBL" id="POM26311.1"/>
    </source>
</evidence>
<gene>
    <name evidence="1" type="ORF">BTM25_07070</name>
</gene>
<accession>A0A2P4UMN6</accession>
<dbReference type="RefSeq" id="WP_103561297.1">
    <property type="nucleotide sequence ID" value="NZ_MTBP01000001.1"/>
</dbReference>
<reference evidence="1 2" key="1">
    <citation type="journal article" date="2017" name="Chemistry">
        <title>Isolation, Biosynthesis and Chemical Modifications of Rubterolones A-F: Rare Tropolone Alkaloids from Actinomadura sp. 5-2.</title>
        <authorList>
            <person name="Guo H."/>
            <person name="Benndorf R."/>
            <person name="Leichnitz D."/>
            <person name="Klassen J.L."/>
            <person name="Vollmers J."/>
            <person name="Gorls H."/>
            <person name="Steinacker M."/>
            <person name="Weigel C."/>
            <person name="Dahse H.M."/>
            <person name="Kaster A.K."/>
            <person name="de Beer Z.W."/>
            <person name="Poulsen M."/>
            <person name="Beemelmanns C."/>
        </authorList>
    </citation>
    <scope>NUCLEOTIDE SEQUENCE [LARGE SCALE GENOMIC DNA]</scope>
    <source>
        <strain evidence="1 2">5-2</strain>
    </source>
</reference>
<proteinExistence type="predicted"/>